<keyword evidence="7" id="KW-1185">Reference proteome</keyword>
<dbReference type="InterPro" id="IPR026891">
    <property type="entry name" value="Fn3-like"/>
</dbReference>
<dbReference type="Proteomes" id="UP000243525">
    <property type="component" value="Unassembled WGS sequence"/>
</dbReference>
<dbReference type="InterPro" id="IPR017853">
    <property type="entry name" value="GH"/>
</dbReference>
<dbReference type="InterPro" id="IPR002772">
    <property type="entry name" value="Glyco_hydro_3_C"/>
</dbReference>
<dbReference type="InterPro" id="IPR050288">
    <property type="entry name" value="Cellulose_deg_GH3"/>
</dbReference>
<dbReference type="EMBL" id="QAAD01000008">
    <property type="protein sequence ID" value="PTN08489.1"/>
    <property type="molecule type" value="Genomic_DNA"/>
</dbReference>
<dbReference type="PRINTS" id="PR00133">
    <property type="entry name" value="GLHYDRLASE3"/>
</dbReference>
<name>A0A2T5C1E5_9BACT</name>
<dbReference type="PROSITE" id="PS00775">
    <property type="entry name" value="GLYCOSYL_HYDROL_F3"/>
    <property type="match status" value="1"/>
</dbReference>
<protein>
    <submittedName>
        <fullName evidence="6">Beta-glucosidase</fullName>
    </submittedName>
</protein>
<gene>
    <name evidence="6" type="ORF">C8N47_10846</name>
</gene>
<keyword evidence="2 4" id="KW-0378">Hydrolase</keyword>
<dbReference type="PANTHER" id="PTHR42715">
    <property type="entry name" value="BETA-GLUCOSIDASE"/>
    <property type="match status" value="1"/>
</dbReference>
<dbReference type="Gene3D" id="2.60.40.10">
    <property type="entry name" value="Immunoglobulins"/>
    <property type="match status" value="1"/>
</dbReference>
<dbReference type="Pfam" id="PF00933">
    <property type="entry name" value="Glyco_hydro_3"/>
    <property type="match status" value="1"/>
</dbReference>
<accession>A0A2T5C1E5</accession>
<dbReference type="SMART" id="SM01217">
    <property type="entry name" value="Fn3_like"/>
    <property type="match status" value="1"/>
</dbReference>
<dbReference type="Pfam" id="PF01915">
    <property type="entry name" value="Glyco_hydro_3_C"/>
    <property type="match status" value="1"/>
</dbReference>
<dbReference type="InterPro" id="IPR013783">
    <property type="entry name" value="Ig-like_fold"/>
</dbReference>
<dbReference type="InterPro" id="IPR036962">
    <property type="entry name" value="Glyco_hydro_3_N_sf"/>
</dbReference>
<keyword evidence="4" id="KW-0326">Glycosidase</keyword>
<evidence type="ECO:0000256" key="4">
    <source>
        <dbReference type="RuleBase" id="RU361161"/>
    </source>
</evidence>
<dbReference type="GO" id="GO:0005975">
    <property type="term" value="P:carbohydrate metabolic process"/>
    <property type="evidence" value="ECO:0007669"/>
    <property type="project" value="InterPro"/>
</dbReference>
<evidence type="ECO:0000313" key="6">
    <source>
        <dbReference type="EMBL" id="PTN08489.1"/>
    </source>
</evidence>
<sequence length="774" mass="85229">MGLMLATFSLVAHAQNIPQLGQATIAEVVKAMTLEEKVHLLIGTGMDGIINDQPVIGETKNIVPGAAGTTYAIPRLGIPAVVLADGPAGVRISPKRENDTATYYCTHFPIATSLASTWNTELVQSVGQAIGNEALEYGVDILLAPALNIQRYPLCGRNFEYYSEDPVVSGNMATAYVKGVQNNGVGVSVKHFAANNQESNRTGNDARVSQRALREIYLKGFETVIKNAAPWTVMTSYNLLNGIYTSENGELLTDLLRQEWGFKGLVMSDWFGGKNAVRQMQAGNDMLQPGTEKQYNDIISAVKKGELDEKIIDRNVSNVLGMIVRTPHFKKYAYSNHPDLKSHADIARQAGQEGMVLLENRNNTLPLSQTSVHKIALLGSASYSLTPGGSGSGDVHSAYMVSLAEGLKNAGYEIDAETEQLYGKHIEELDEKYQDSLKQIKKLMFMSQPAPSEITMSQEILNRLSNETDIAILTVGRKSGEGKDCIPSDFNLSVDERQLIENTCRTFHAANKKVLVLLNVGNVIETASWKDLPDAILLAWECGQEMGNSIVDVLSGKVSPSGKLTMTFPVKLEDIPSTTNFPMGEHQIDNPTDDSSGFGKNWDYTDYEEDIYVGYRYFDTFKKDVSYPFGYGLSYTTFTYSSPRIVDNGRNYNVSINVTNIGDKAGKEIVQLYVSSPLNPAYEKPQRELKAFSKTRMLQPGETEAISMIIPHEALASFNQDISAWQTDKGIYSFLFGSSSRDIRLTKELRIGKQNTVPVGNILRPKTQISVFSK</sequence>
<evidence type="ECO:0000259" key="5">
    <source>
        <dbReference type="SMART" id="SM01217"/>
    </source>
</evidence>
<keyword evidence="3" id="KW-0119">Carbohydrate metabolism</keyword>
<evidence type="ECO:0000256" key="3">
    <source>
        <dbReference type="ARBA" id="ARBA00023277"/>
    </source>
</evidence>
<dbReference type="GO" id="GO:0004553">
    <property type="term" value="F:hydrolase activity, hydrolyzing O-glycosyl compounds"/>
    <property type="evidence" value="ECO:0007669"/>
    <property type="project" value="InterPro"/>
</dbReference>
<reference evidence="6 7" key="1">
    <citation type="submission" date="2018-04" db="EMBL/GenBank/DDBJ databases">
        <title>Genomic Encyclopedia of Archaeal and Bacterial Type Strains, Phase II (KMG-II): from individual species to whole genera.</title>
        <authorList>
            <person name="Goeker M."/>
        </authorList>
    </citation>
    <scope>NUCLEOTIDE SEQUENCE [LARGE SCALE GENOMIC DNA]</scope>
    <source>
        <strain evidence="6 7">DSM 28823</strain>
    </source>
</reference>
<dbReference type="PANTHER" id="PTHR42715:SF10">
    <property type="entry name" value="BETA-GLUCOSIDASE"/>
    <property type="match status" value="1"/>
</dbReference>
<dbReference type="InterPro" id="IPR019800">
    <property type="entry name" value="Glyco_hydro_3_AS"/>
</dbReference>
<proteinExistence type="inferred from homology"/>
<dbReference type="Gene3D" id="3.20.20.300">
    <property type="entry name" value="Glycoside hydrolase, family 3, N-terminal domain"/>
    <property type="match status" value="1"/>
</dbReference>
<evidence type="ECO:0000256" key="1">
    <source>
        <dbReference type="ARBA" id="ARBA00005336"/>
    </source>
</evidence>
<feature type="domain" description="Fibronectin type III-like" evidence="5">
    <location>
        <begin position="668"/>
        <end position="740"/>
    </location>
</feature>
<dbReference type="Gene3D" id="3.40.50.1700">
    <property type="entry name" value="Glycoside hydrolase family 3 C-terminal domain"/>
    <property type="match status" value="1"/>
</dbReference>
<organism evidence="6 7">
    <name type="scientific">Mangrovibacterium marinum</name>
    <dbReference type="NCBI Taxonomy" id="1639118"/>
    <lineage>
        <taxon>Bacteria</taxon>
        <taxon>Pseudomonadati</taxon>
        <taxon>Bacteroidota</taxon>
        <taxon>Bacteroidia</taxon>
        <taxon>Marinilabiliales</taxon>
        <taxon>Prolixibacteraceae</taxon>
        <taxon>Mangrovibacterium</taxon>
    </lineage>
</organism>
<evidence type="ECO:0000256" key="2">
    <source>
        <dbReference type="ARBA" id="ARBA00022801"/>
    </source>
</evidence>
<dbReference type="AlphaFoldDB" id="A0A2T5C1E5"/>
<dbReference type="InterPro" id="IPR036881">
    <property type="entry name" value="Glyco_hydro_3_C_sf"/>
</dbReference>
<dbReference type="SUPFAM" id="SSF52279">
    <property type="entry name" value="Beta-D-glucan exohydrolase, C-terminal domain"/>
    <property type="match status" value="1"/>
</dbReference>
<dbReference type="Pfam" id="PF14310">
    <property type="entry name" value="Fn3-like"/>
    <property type="match status" value="1"/>
</dbReference>
<dbReference type="InterPro" id="IPR001764">
    <property type="entry name" value="Glyco_hydro_3_N"/>
</dbReference>
<evidence type="ECO:0000313" key="7">
    <source>
        <dbReference type="Proteomes" id="UP000243525"/>
    </source>
</evidence>
<comment type="similarity">
    <text evidence="1 4">Belongs to the glycosyl hydrolase 3 family.</text>
</comment>
<dbReference type="SUPFAM" id="SSF51445">
    <property type="entry name" value="(Trans)glycosidases"/>
    <property type="match status" value="1"/>
</dbReference>
<comment type="caution">
    <text evidence="6">The sequence shown here is derived from an EMBL/GenBank/DDBJ whole genome shotgun (WGS) entry which is preliminary data.</text>
</comment>